<proteinExistence type="predicted"/>
<reference evidence="2" key="1">
    <citation type="journal article" date="2019" name="Int. J. Syst. Evol. Microbiol.">
        <title>The Global Catalogue of Microorganisms (GCM) 10K type strain sequencing project: providing services to taxonomists for standard genome sequencing and annotation.</title>
        <authorList>
            <consortium name="The Broad Institute Genomics Platform"/>
            <consortium name="The Broad Institute Genome Sequencing Center for Infectious Disease"/>
            <person name="Wu L."/>
            <person name="Ma J."/>
        </authorList>
    </citation>
    <scope>NUCLEOTIDE SEQUENCE [LARGE SCALE GENOMIC DNA]</scope>
    <source>
        <strain evidence="2">CCUG 50349</strain>
    </source>
</reference>
<dbReference type="Proteomes" id="UP001595885">
    <property type="component" value="Unassembled WGS sequence"/>
</dbReference>
<dbReference type="EMBL" id="JBHSGW010000019">
    <property type="protein sequence ID" value="MFC4739877.1"/>
    <property type="molecule type" value="Genomic_DNA"/>
</dbReference>
<organism evidence="1 2">
    <name type="scientific">Flavobacterium ponti</name>
    <dbReference type="NCBI Taxonomy" id="665133"/>
    <lineage>
        <taxon>Bacteria</taxon>
        <taxon>Pseudomonadati</taxon>
        <taxon>Bacteroidota</taxon>
        <taxon>Flavobacteriia</taxon>
        <taxon>Flavobacteriales</taxon>
        <taxon>Flavobacteriaceae</taxon>
        <taxon>Flavobacterium</taxon>
    </lineage>
</organism>
<comment type="caution">
    <text evidence="1">The sequence shown here is derived from an EMBL/GenBank/DDBJ whole genome shotgun (WGS) entry which is preliminary data.</text>
</comment>
<evidence type="ECO:0000313" key="1">
    <source>
        <dbReference type="EMBL" id="MFC4739877.1"/>
    </source>
</evidence>
<sequence length="51" mass="5158">MVSFTQGLSSSSFSNSGQVGQGGTILIIIGLSKSVLLVVEPPVPEVCPTPV</sequence>
<gene>
    <name evidence="1" type="ORF">ACFO3U_07710</name>
</gene>
<dbReference type="RefSeq" id="WP_379740149.1">
    <property type="nucleotide sequence ID" value="NZ_JBHSGW010000019.1"/>
</dbReference>
<evidence type="ECO:0000313" key="2">
    <source>
        <dbReference type="Proteomes" id="UP001595885"/>
    </source>
</evidence>
<keyword evidence="2" id="KW-1185">Reference proteome</keyword>
<protein>
    <submittedName>
        <fullName evidence="1">Uncharacterized protein</fullName>
    </submittedName>
</protein>
<name>A0ABV9P2X4_9FLAO</name>
<accession>A0ABV9P2X4</accession>